<keyword evidence="5" id="KW-1015">Disulfide bond</keyword>
<proteinExistence type="predicted"/>
<dbReference type="PROSITE" id="PS50092">
    <property type="entry name" value="TSP1"/>
    <property type="match status" value="2"/>
</dbReference>
<dbReference type="InterPro" id="IPR013783">
    <property type="entry name" value="Ig-like_fold"/>
</dbReference>
<comment type="subcellular location">
    <subcellularLocation>
        <location evidence="1">Secreted</location>
    </subcellularLocation>
</comment>
<evidence type="ECO:0000313" key="8">
    <source>
        <dbReference type="EMBL" id="KAL2092443.1"/>
    </source>
</evidence>
<dbReference type="InterPro" id="IPR013098">
    <property type="entry name" value="Ig_I-set"/>
</dbReference>
<keyword evidence="4" id="KW-0677">Repeat</keyword>
<dbReference type="Gene3D" id="2.60.40.10">
    <property type="entry name" value="Immunoglobulins"/>
    <property type="match status" value="1"/>
</dbReference>
<keyword evidence="6" id="KW-0812">Transmembrane</keyword>
<keyword evidence="2" id="KW-0964">Secreted</keyword>
<evidence type="ECO:0000259" key="7">
    <source>
        <dbReference type="PROSITE" id="PS50835"/>
    </source>
</evidence>
<keyword evidence="6" id="KW-1133">Transmembrane helix</keyword>
<feature type="domain" description="Ig-like" evidence="7">
    <location>
        <begin position="1"/>
        <end position="105"/>
    </location>
</feature>
<gene>
    <name evidence="8" type="ORF">ACEWY4_012241</name>
</gene>
<dbReference type="Gene3D" id="2.20.100.10">
    <property type="entry name" value="Thrombospondin type-1 (TSP1) repeat"/>
    <property type="match status" value="2"/>
</dbReference>
<dbReference type="PRINTS" id="PR01705">
    <property type="entry name" value="TSP1REPEAT"/>
</dbReference>
<dbReference type="Pfam" id="PF07679">
    <property type="entry name" value="I-set"/>
    <property type="match status" value="1"/>
</dbReference>
<dbReference type="SUPFAM" id="SSF48726">
    <property type="entry name" value="Immunoglobulin"/>
    <property type="match status" value="1"/>
</dbReference>
<organism evidence="8 9">
    <name type="scientific">Coilia grayii</name>
    <name type="common">Gray's grenadier anchovy</name>
    <dbReference type="NCBI Taxonomy" id="363190"/>
    <lineage>
        <taxon>Eukaryota</taxon>
        <taxon>Metazoa</taxon>
        <taxon>Chordata</taxon>
        <taxon>Craniata</taxon>
        <taxon>Vertebrata</taxon>
        <taxon>Euteleostomi</taxon>
        <taxon>Actinopterygii</taxon>
        <taxon>Neopterygii</taxon>
        <taxon>Teleostei</taxon>
        <taxon>Clupei</taxon>
        <taxon>Clupeiformes</taxon>
        <taxon>Clupeoidei</taxon>
        <taxon>Engraulidae</taxon>
        <taxon>Coilinae</taxon>
        <taxon>Coilia</taxon>
    </lineage>
</organism>
<feature type="transmembrane region" description="Helical" evidence="6">
    <location>
        <begin position="229"/>
        <end position="259"/>
    </location>
</feature>
<dbReference type="SUPFAM" id="SSF82895">
    <property type="entry name" value="TSP-1 type 1 repeat"/>
    <property type="match status" value="2"/>
</dbReference>
<accession>A0ABD1JZY9</accession>
<dbReference type="FunFam" id="2.60.40.10:FF:002125">
    <property type="entry name" value="Netrin receptor UNC5D"/>
    <property type="match status" value="1"/>
</dbReference>
<dbReference type="FunFam" id="2.20.100.10:FF:000008">
    <property type="entry name" value="Unc-5 netrin receptor C"/>
    <property type="match status" value="1"/>
</dbReference>
<evidence type="ECO:0000256" key="1">
    <source>
        <dbReference type="ARBA" id="ARBA00004613"/>
    </source>
</evidence>
<sequence>MKYCDASFKCGAVKVGGITPPLTAEWMRWCRRLCLCRRGAVAMLSEPVEWLKNEELVSSLTDDNIDTRADHNLIINEARLSDSGNYTCLASNIVAKRRSTTATVVVFVNGGWSLWTEWSPCNVNCGRGIQKRTRTCTNPAPLNGGSFCEGMSVQKITCNALCPVDGGWDEWADWSTCSVQCERQRVRECTAPAPRHRGKTCEGESQATENCTGGLCTEMSLMSSSSTTCVIITLVISIAIIVIISAAVSVIFFTVTTILDVN</sequence>
<name>A0ABD1JZY9_9TELE</name>
<keyword evidence="3" id="KW-0732">Signal</keyword>
<dbReference type="AlphaFoldDB" id="A0ABD1JZY9"/>
<dbReference type="EMBL" id="JBHFQA010000010">
    <property type="protein sequence ID" value="KAL2092443.1"/>
    <property type="molecule type" value="Genomic_DNA"/>
</dbReference>
<dbReference type="InterPro" id="IPR000884">
    <property type="entry name" value="TSP1_rpt"/>
</dbReference>
<reference evidence="8 9" key="1">
    <citation type="submission" date="2024-09" db="EMBL/GenBank/DDBJ databases">
        <title>A chromosome-level genome assembly of Gray's grenadier anchovy, Coilia grayii.</title>
        <authorList>
            <person name="Fu Z."/>
        </authorList>
    </citation>
    <scope>NUCLEOTIDE SEQUENCE [LARGE SCALE GENOMIC DNA]</scope>
    <source>
        <strain evidence="8">G4</strain>
        <tissue evidence="8">Muscle</tissue>
    </source>
</reference>
<dbReference type="InterPro" id="IPR052065">
    <property type="entry name" value="Compl_asym_regulator"/>
</dbReference>
<evidence type="ECO:0000256" key="3">
    <source>
        <dbReference type="ARBA" id="ARBA00022729"/>
    </source>
</evidence>
<dbReference type="Pfam" id="PF00090">
    <property type="entry name" value="TSP_1"/>
    <property type="match status" value="2"/>
</dbReference>
<evidence type="ECO:0000256" key="5">
    <source>
        <dbReference type="ARBA" id="ARBA00023157"/>
    </source>
</evidence>
<keyword evidence="9" id="KW-1185">Reference proteome</keyword>
<protein>
    <recommendedName>
        <fullName evidence="7">Ig-like domain-containing protein</fullName>
    </recommendedName>
</protein>
<evidence type="ECO:0000256" key="4">
    <source>
        <dbReference type="ARBA" id="ARBA00022737"/>
    </source>
</evidence>
<comment type="caution">
    <text evidence="8">The sequence shown here is derived from an EMBL/GenBank/DDBJ whole genome shotgun (WGS) entry which is preliminary data.</text>
</comment>
<dbReference type="PROSITE" id="PS50835">
    <property type="entry name" value="IG_LIKE"/>
    <property type="match status" value="1"/>
</dbReference>
<dbReference type="PANTHER" id="PTHR22906">
    <property type="entry name" value="PROPERDIN"/>
    <property type="match status" value="1"/>
</dbReference>
<evidence type="ECO:0000256" key="6">
    <source>
        <dbReference type="SAM" id="Phobius"/>
    </source>
</evidence>
<keyword evidence="6" id="KW-0472">Membrane</keyword>
<dbReference type="FunFam" id="2.20.100.10:FF:000002">
    <property type="entry name" value="Unc-5 netrin receptor C"/>
    <property type="match status" value="1"/>
</dbReference>
<dbReference type="Proteomes" id="UP001591681">
    <property type="component" value="Unassembled WGS sequence"/>
</dbReference>
<dbReference type="SMART" id="SM00209">
    <property type="entry name" value="TSP1"/>
    <property type="match status" value="2"/>
</dbReference>
<evidence type="ECO:0000313" key="9">
    <source>
        <dbReference type="Proteomes" id="UP001591681"/>
    </source>
</evidence>
<dbReference type="PANTHER" id="PTHR22906:SF43">
    <property type="entry name" value="PROPERDIN"/>
    <property type="match status" value="1"/>
</dbReference>
<evidence type="ECO:0000256" key="2">
    <source>
        <dbReference type="ARBA" id="ARBA00022525"/>
    </source>
</evidence>
<dbReference type="InterPro" id="IPR036179">
    <property type="entry name" value="Ig-like_dom_sf"/>
</dbReference>
<dbReference type="InterPro" id="IPR007110">
    <property type="entry name" value="Ig-like_dom"/>
</dbReference>
<dbReference type="InterPro" id="IPR036383">
    <property type="entry name" value="TSP1_rpt_sf"/>
</dbReference>